<reference evidence="9 10" key="1">
    <citation type="submission" date="2021-01" db="EMBL/GenBank/DDBJ databases">
        <title>Whole genome shotgun sequence of Planobispora siamensis NBRC 107568.</title>
        <authorList>
            <person name="Komaki H."/>
            <person name="Tamura T."/>
        </authorList>
    </citation>
    <scope>NUCLEOTIDE SEQUENCE [LARGE SCALE GENOMIC DNA]</scope>
    <source>
        <strain evidence="9 10">NBRC 107568</strain>
    </source>
</reference>
<comment type="caution">
    <text evidence="9">The sequence shown here is derived from an EMBL/GenBank/DDBJ whole genome shotgun (WGS) entry which is preliminary data.</text>
</comment>
<evidence type="ECO:0000256" key="5">
    <source>
        <dbReference type="ARBA" id="ARBA00023049"/>
    </source>
</evidence>
<dbReference type="AlphaFoldDB" id="A0A8J3SEV9"/>
<feature type="transmembrane region" description="Helical" evidence="7">
    <location>
        <begin position="36"/>
        <end position="56"/>
    </location>
</feature>
<protein>
    <submittedName>
        <fullName evidence="9">Integral membrane protein</fullName>
    </submittedName>
</protein>
<dbReference type="InterPro" id="IPR001915">
    <property type="entry name" value="Peptidase_M48"/>
</dbReference>
<dbReference type="CDD" id="cd07326">
    <property type="entry name" value="M56_BlaR1_MecR1_like"/>
    <property type="match status" value="1"/>
</dbReference>
<keyword evidence="4 6" id="KW-0862">Zinc</keyword>
<feature type="transmembrane region" description="Helical" evidence="7">
    <location>
        <begin position="288"/>
        <end position="307"/>
    </location>
</feature>
<keyword evidence="1 6" id="KW-0645">Protease</keyword>
<feature type="transmembrane region" description="Helical" evidence="7">
    <location>
        <begin position="93"/>
        <end position="114"/>
    </location>
</feature>
<dbReference type="GO" id="GO:0004222">
    <property type="term" value="F:metalloendopeptidase activity"/>
    <property type="evidence" value="ECO:0007669"/>
    <property type="project" value="InterPro"/>
</dbReference>
<name>A0A8J3SEV9_9ACTN</name>
<evidence type="ECO:0000256" key="6">
    <source>
        <dbReference type="RuleBase" id="RU003983"/>
    </source>
</evidence>
<dbReference type="GO" id="GO:0046872">
    <property type="term" value="F:metal ion binding"/>
    <property type="evidence" value="ECO:0007669"/>
    <property type="project" value="UniProtKB-KW"/>
</dbReference>
<evidence type="ECO:0000256" key="2">
    <source>
        <dbReference type="ARBA" id="ARBA00022723"/>
    </source>
</evidence>
<sequence>MITAAALAFLASVCAVGAWRLTRARWTYRAPHVAIVLWQALGVTWGLAGTGTLLAYALEPYGAGVLGGLRVFAASALSGGYGPPGPYDLPRIFALIAGLTALTVLIVVLLTAGVQTFRARRRHRTLLALISSDDPEVPGVRVVDHPAAAAYCVPGLRSQVVISRGTLKLLSPAELTAVLAHEAAHVRERHDLVLLPFAALRRALPWSRTVEDAQREVGLLVEMAADDAARRYCSPRRLATALLRFGTAGAIPTPHGALGATAGATAAVMARVERLVTPGPRLPRRVRYGIVTFSMALTASAPLLWVMPH</sequence>
<dbReference type="Pfam" id="PF01435">
    <property type="entry name" value="Peptidase_M48"/>
    <property type="match status" value="1"/>
</dbReference>
<keyword evidence="10" id="KW-1185">Reference proteome</keyword>
<keyword evidence="5 6" id="KW-0482">Metalloprotease</keyword>
<organism evidence="9 10">
    <name type="scientific">Planobispora siamensis</name>
    <dbReference type="NCBI Taxonomy" id="936338"/>
    <lineage>
        <taxon>Bacteria</taxon>
        <taxon>Bacillati</taxon>
        <taxon>Actinomycetota</taxon>
        <taxon>Actinomycetes</taxon>
        <taxon>Streptosporangiales</taxon>
        <taxon>Streptosporangiaceae</taxon>
        <taxon>Planobispora</taxon>
    </lineage>
</organism>
<keyword evidence="7" id="KW-0812">Transmembrane</keyword>
<gene>
    <name evidence="9" type="ORF">Psi01_18700</name>
</gene>
<keyword evidence="2" id="KW-0479">Metal-binding</keyword>
<dbReference type="PANTHER" id="PTHR34978:SF3">
    <property type="entry name" value="SLR0241 PROTEIN"/>
    <property type="match status" value="1"/>
</dbReference>
<dbReference type="EMBL" id="BOOJ01000018">
    <property type="protein sequence ID" value="GIH91240.1"/>
    <property type="molecule type" value="Genomic_DNA"/>
</dbReference>
<feature type="domain" description="Peptidase M48" evidence="8">
    <location>
        <begin position="120"/>
        <end position="196"/>
    </location>
</feature>
<dbReference type="InterPro" id="IPR052173">
    <property type="entry name" value="Beta-lactam_resp_regulator"/>
</dbReference>
<evidence type="ECO:0000259" key="8">
    <source>
        <dbReference type="Pfam" id="PF01435"/>
    </source>
</evidence>
<proteinExistence type="inferred from homology"/>
<dbReference type="GO" id="GO:0006508">
    <property type="term" value="P:proteolysis"/>
    <property type="evidence" value="ECO:0007669"/>
    <property type="project" value="UniProtKB-KW"/>
</dbReference>
<keyword evidence="7" id="KW-1133">Transmembrane helix</keyword>
<keyword evidence="3 6" id="KW-0378">Hydrolase</keyword>
<evidence type="ECO:0000256" key="3">
    <source>
        <dbReference type="ARBA" id="ARBA00022801"/>
    </source>
</evidence>
<dbReference type="PANTHER" id="PTHR34978">
    <property type="entry name" value="POSSIBLE SENSOR-TRANSDUCER PROTEIN BLAR"/>
    <property type="match status" value="1"/>
</dbReference>
<dbReference type="Proteomes" id="UP000619788">
    <property type="component" value="Unassembled WGS sequence"/>
</dbReference>
<evidence type="ECO:0000256" key="7">
    <source>
        <dbReference type="SAM" id="Phobius"/>
    </source>
</evidence>
<evidence type="ECO:0000256" key="1">
    <source>
        <dbReference type="ARBA" id="ARBA00022670"/>
    </source>
</evidence>
<evidence type="ECO:0000313" key="9">
    <source>
        <dbReference type="EMBL" id="GIH91240.1"/>
    </source>
</evidence>
<accession>A0A8J3SEV9</accession>
<dbReference type="Gene3D" id="3.30.2010.10">
    <property type="entry name" value="Metalloproteases ('zincins'), catalytic domain"/>
    <property type="match status" value="1"/>
</dbReference>
<evidence type="ECO:0000256" key="4">
    <source>
        <dbReference type="ARBA" id="ARBA00022833"/>
    </source>
</evidence>
<comment type="similarity">
    <text evidence="6">Belongs to the peptidase M48 family.</text>
</comment>
<keyword evidence="7" id="KW-0472">Membrane</keyword>
<dbReference type="RefSeq" id="WP_204063545.1">
    <property type="nucleotide sequence ID" value="NZ_BOOJ01000018.1"/>
</dbReference>
<evidence type="ECO:0000313" key="10">
    <source>
        <dbReference type="Proteomes" id="UP000619788"/>
    </source>
</evidence>
<comment type="cofactor">
    <cofactor evidence="6">
        <name>Zn(2+)</name>
        <dbReference type="ChEBI" id="CHEBI:29105"/>
    </cofactor>
    <text evidence="6">Binds 1 zinc ion per subunit.</text>
</comment>